<feature type="compositionally biased region" description="Basic and acidic residues" evidence="1">
    <location>
        <begin position="278"/>
        <end position="289"/>
    </location>
</feature>
<keyword evidence="5" id="KW-1185">Reference proteome</keyword>
<dbReference type="AlphaFoldDB" id="A0A6A5R516"/>
<feature type="region of interest" description="Disordered" evidence="1">
    <location>
        <begin position="246"/>
        <end position="289"/>
    </location>
</feature>
<sequence>MSSKLLLTAGVLALVIADVQGDCYSRDGVAATESRYYTGPELVACGRGSNTCCTPGQKCGSNLLCSQGPKLTREYCANKDWQGCSALGAEILPYGITVNECGANLVCYNSTSCCTNGGPIHYVNPATGEVKDAMAQNGDTVPVTWWDIGSSSTSSMVQESATARPISQSTPPTGVSTPVVGTVSSPTSSPTTSASANPDAADTDGLSTGASVGVGIGCAAAVAGLATLGGLWYRRRRASRVVPSYPELGNNLQHQGGIKQGPQTTIYQMDQPESPPQELDHAPKVQELP</sequence>
<feature type="compositionally biased region" description="Low complexity" evidence="1">
    <location>
        <begin position="169"/>
        <end position="193"/>
    </location>
</feature>
<organism evidence="4 5">
    <name type="scientific">Ampelomyces quisqualis</name>
    <name type="common">Powdery mildew agent</name>
    <dbReference type="NCBI Taxonomy" id="50730"/>
    <lineage>
        <taxon>Eukaryota</taxon>
        <taxon>Fungi</taxon>
        <taxon>Dikarya</taxon>
        <taxon>Ascomycota</taxon>
        <taxon>Pezizomycotina</taxon>
        <taxon>Dothideomycetes</taxon>
        <taxon>Pleosporomycetidae</taxon>
        <taxon>Pleosporales</taxon>
        <taxon>Pleosporineae</taxon>
        <taxon>Phaeosphaeriaceae</taxon>
        <taxon>Ampelomyces</taxon>
    </lineage>
</organism>
<evidence type="ECO:0000256" key="2">
    <source>
        <dbReference type="SAM" id="Phobius"/>
    </source>
</evidence>
<feature type="compositionally biased region" description="Polar residues" evidence="1">
    <location>
        <begin position="157"/>
        <end position="168"/>
    </location>
</feature>
<gene>
    <name evidence="4" type="ORF">BDU57DRAFT_511284</name>
</gene>
<protein>
    <recommendedName>
        <fullName evidence="6">Mid2 domain-containing protein</fullName>
    </recommendedName>
</protein>
<keyword evidence="2" id="KW-0472">Membrane</keyword>
<proteinExistence type="predicted"/>
<feature type="chain" id="PRO_5025603579" description="Mid2 domain-containing protein" evidence="3">
    <location>
        <begin position="22"/>
        <end position="289"/>
    </location>
</feature>
<evidence type="ECO:0000313" key="4">
    <source>
        <dbReference type="EMBL" id="KAF1922104.1"/>
    </source>
</evidence>
<keyword evidence="2" id="KW-0812">Transmembrane</keyword>
<feature type="transmembrane region" description="Helical" evidence="2">
    <location>
        <begin position="212"/>
        <end position="233"/>
    </location>
</feature>
<evidence type="ECO:0000256" key="1">
    <source>
        <dbReference type="SAM" id="MobiDB-lite"/>
    </source>
</evidence>
<evidence type="ECO:0000256" key="3">
    <source>
        <dbReference type="SAM" id="SignalP"/>
    </source>
</evidence>
<keyword evidence="3" id="KW-0732">Signal</keyword>
<dbReference type="Proteomes" id="UP000800096">
    <property type="component" value="Unassembled WGS sequence"/>
</dbReference>
<feature type="signal peptide" evidence="3">
    <location>
        <begin position="1"/>
        <end position="21"/>
    </location>
</feature>
<feature type="region of interest" description="Disordered" evidence="1">
    <location>
        <begin position="157"/>
        <end position="202"/>
    </location>
</feature>
<accession>A0A6A5R516</accession>
<dbReference type="EMBL" id="ML979132">
    <property type="protein sequence ID" value="KAF1922104.1"/>
    <property type="molecule type" value="Genomic_DNA"/>
</dbReference>
<dbReference type="OrthoDB" id="3798874at2759"/>
<reference evidence="4" key="1">
    <citation type="journal article" date="2020" name="Stud. Mycol.">
        <title>101 Dothideomycetes genomes: a test case for predicting lifestyles and emergence of pathogens.</title>
        <authorList>
            <person name="Haridas S."/>
            <person name="Albert R."/>
            <person name="Binder M."/>
            <person name="Bloem J."/>
            <person name="Labutti K."/>
            <person name="Salamov A."/>
            <person name="Andreopoulos B."/>
            <person name="Baker S."/>
            <person name="Barry K."/>
            <person name="Bills G."/>
            <person name="Bluhm B."/>
            <person name="Cannon C."/>
            <person name="Castanera R."/>
            <person name="Culley D."/>
            <person name="Daum C."/>
            <person name="Ezra D."/>
            <person name="Gonzalez J."/>
            <person name="Henrissat B."/>
            <person name="Kuo A."/>
            <person name="Liang C."/>
            <person name="Lipzen A."/>
            <person name="Lutzoni F."/>
            <person name="Magnuson J."/>
            <person name="Mondo S."/>
            <person name="Nolan M."/>
            <person name="Ohm R."/>
            <person name="Pangilinan J."/>
            <person name="Park H.-J."/>
            <person name="Ramirez L."/>
            <person name="Alfaro M."/>
            <person name="Sun H."/>
            <person name="Tritt A."/>
            <person name="Yoshinaga Y."/>
            <person name="Zwiers L.-H."/>
            <person name="Turgeon B."/>
            <person name="Goodwin S."/>
            <person name="Spatafora J."/>
            <person name="Crous P."/>
            <person name="Grigoriev I."/>
        </authorList>
    </citation>
    <scope>NUCLEOTIDE SEQUENCE</scope>
    <source>
        <strain evidence="4">HMLAC05119</strain>
    </source>
</reference>
<evidence type="ECO:0008006" key="6">
    <source>
        <dbReference type="Google" id="ProtNLM"/>
    </source>
</evidence>
<keyword evidence="2" id="KW-1133">Transmembrane helix</keyword>
<name>A0A6A5R516_AMPQU</name>
<evidence type="ECO:0000313" key="5">
    <source>
        <dbReference type="Proteomes" id="UP000800096"/>
    </source>
</evidence>